<evidence type="ECO:0000313" key="16">
    <source>
        <dbReference type="EMBL" id="CAB3977688.1"/>
    </source>
</evidence>
<dbReference type="Pfam" id="PF18346">
    <property type="entry name" value="SH3_15"/>
    <property type="match status" value="2"/>
</dbReference>
<dbReference type="SUPFAM" id="SSF57850">
    <property type="entry name" value="RING/U-box"/>
    <property type="match status" value="2"/>
</dbReference>
<dbReference type="PROSITE" id="PS50135">
    <property type="entry name" value="ZF_ZZ_2"/>
    <property type="match status" value="1"/>
</dbReference>
<keyword evidence="13" id="KW-0040">ANK repeat</keyword>
<organism evidence="16 17">
    <name type="scientific">Paramuricea clavata</name>
    <name type="common">Red gorgonian</name>
    <name type="synonym">Violescent sea-whip</name>
    <dbReference type="NCBI Taxonomy" id="317549"/>
    <lineage>
        <taxon>Eukaryota</taxon>
        <taxon>Metazoa</taxon>
        <taxon>Cnidaria</taxon>
        <taxon>Anthozoa</taxon>
        <taxon>Octocorallia</taxon>
        <taxon>Malacalcyonacea</taxon>
        <taxon>Plexauridae</taxon>
        <taxon>Paramuricea</taxon>
    </lineage>
</organism>
<dbReference type="PANTHER" id="PTHR24202:SF53">
    <property type="entry name" value="E3 UBIQUITIN-PROTEIN LIGASE MIB1"/>
    <property type="match status" value="1"/>
</dbReference>
<dbReference type="EC" id="2.3.2.27" evidence="4"/>
<protein>
    <recommendedName>
        <fullName evidence="4">RING-type E3 ubiquitin transferase</fullName>
        <ecNumber evidence="4">2.3.2.27</ecNumber>
    </recommendedName>
</protein>
<evidence type="ECO:0000256" key="11">
    <source>
        <dbReference type="ARBA" id="ARBA00022833"/>
    </source>
</evidence>
<dbReference type="InterPro" id="IPR013083">
    <property type="entry name" value="Znf_RING/FYVE/PHD"/>
</dbReference>
<dbReference type="InterPro" id="IPR036770">
    <property type="entry name" value="Ankyrin_rpt-contain_sf"/>
</dbReference>
<dbReference type="Proteomes" id="UP001152795">
    <property type="component" value="Unassembled WGS sequence"/>
</dbReference>
<dbReference type="PROSITE" id="PS01357">
    <property type="entry name" value="ZF_ZZ_1"/>
    <property type="match status" value="1"/>
</dbReference>
<dbReference type="Gene3D" id="3.30.60.90">
    <property type="match status" value="1"/>
</dbReference>
<dbReference type="InterPro" id="IPR040847">
    <property type="entry name" value="SH3_15"/>
</dbReference>
<dbReference type="InterPro" id="IPR002110">
    <property type="entry name" value="Ankyrin_rpt"/>
</dbReference>
<evidence type="ECO:0000256" key="15">
    <source>
        <dbReference type="SAM" id="MobiDB-lite"/>
    </source>
</evidence>
<dbReference type="PROSITE" id="PS50297">
    <property type="entry name" value="ANK_REP_REGION"/>
    <property type="match status" value="6"/>
</dbReference>
<dbReference type="SMART" id="SM00184">
    <property type="entry name" value="RING"/>
    <property type="match status" value="3"/>
</dbReference>
<reference evidence="16" key="1">
    <citation type="submission" date="2020-04" db="EMBL/GenBank/DDBJ databases">
        <authorList>
            <person name="Alioto T."/>
            <person name="Alioto T."/>
            <person name="Gomez Garrido J."/>
        </authorList>
    </citation>
    <scope>NUCLEOTIDE SEQUENCE</scope>
    <source>
        <strain evidence="16">A484AB</strain>
    </source>
</reference>
<dbReference type="CDD" id="cd16724">
    <property type="entry name" value="RING-HC_MIB1_rpt1"/>
    <property type="match status" value="1"/>
</dbReference>
<dbReference type="InterPro" id="IPR043145">
    <property type="entry name" value="Znf_ZZ_sf"/>
</dbReference>
<dbReference type="GO" id="GO:0061630">
    <property type="term" value="F:ubiquitin protein ligase activity"/>
    <property type="evidence" value="ECO:0007669"/>
    <property type="project" value="UniProtKB-EC"/>
</dbReference>
<dbReference type="PROSITE" id="PS50089">
    <property type="entry name" value="ZF_RING_2"/>
    <property type="match status" value="3"/>
</dbReference>
<dbReference type="OrthoDB" id="2122982at2759"/>
<dbReference type="AlphaFoldDB" id="A0A6S7FF40"/>
<keyword evidence="17" id="KW-1185">Reference proteome</keyword>
<proteinExistence type="predicted"/>
<keyword evidence="8" id="KW-0677">Repeat</keyword>
<dbReference type="InterPro" id="IPR037252">
    <property type="entry name" value="Mib_Herc2_sf"/>
</dbReference>
<sequence length="993" mass="108924">MDGVGCRVVRGPDWKWGKQDGGEGHLGTVRSFESSEEVVCVWDNGTAANYRCSAFYDLRILDSSPTGVKHDAIMCDGCRQHSIFGNRWKCAECANYDLCSVCYHGDKHSLRHRFYRIANPGNERVLVESRRKSKKVTARGLFPGARVVRGIDWQWEEQDGGTSRRGKVTEIQDWSSLYPRSAAYVLWDNGAKNLYRVAFEGMCDLKVLSDAKGGAYYRDHLALLGESGSNASRPQSLNEFQVGDLVTVDLDLEIVQSLQNGHGGWTDGMFETLSTPGTIVGIDEDHDIVVTYPSGNRWTFNPAVLTQVSSATGSSGATAMSPSTPPITSPSTQFNIGDLVQICNDVERVRGLQLGHGEWTEAMEATLGKIGRIQQVYPDGDLKIDISGTSWTYNPSAVITVASSERSQLAGSSGERLGALLKKLFETHVSGDPVEELVKAAASGDVPKVEDALRRETDVNGVFSGHTALQAASQNGHMDVVKLLISVNANLEIEDKDGDRAMHHSAFGDESEIVHELGKAGADLNARNKRRQTPLHVAVNKGHVLVVKVMLDLKCHPSLQDSDGDTPLHDAIAKKRDDIVSLLLEGGGDITLSNNNGFSSLQHAALRGNPSAMKILLSKLPRAWIVNEKKDDGYSALHLAALNNHVEVAELLVKQGKADINIQNINLQTPLHLAVERQHTQIVRLLVREGARLDIPDKDGDTALHEALRHHTLSQLRLLQDRQDVGKLLMGLGSHGGDKKSSASISMFLAANGADLTYRNKKGQSPLDLCPDPNLCRALTNCNRDRNTDQIPNNQLASASASAQNEPMEDEKHDECMVCSDARRDTLYGPCGHVTTCFVCSSRVKKCLLCKEPVQSKTKIEECMVCSDQKASVLFTPCQHMNACSGCAALMKKCIQCREVIQKSIPFIVCCGGREPEELTTTCSPKRELTQHDIGTLKQQLQEIKEQTQCPVCLDKRKNLVFLCGHGTCQLCGDRMHECPICRKPVEKRILLF</sequence>
<evidence type="ECO:0000256" key="4">
    <source>
        <dbReference type="ARBA" id="ARBA00012483"/>
    </source>
</evidence>
<comment type="subcellular location">
    <subcellularLocation>
        <location evidence="2">Cytoplasm</location>
    </subcellularLocation>
</comment>
<dbReference type="GO" id="GO:0008270">
    <property type="term" value="F:zinc ion binding"/>
    <property type="evidence" value="ECO:0007669"/>
    <property type="project" value="UniProtKB-KW"/>
</dbReference>
<dbReference type="Pfam" id="PF06701">
    <property type="entry name" value="MIB_HERC2"/>
    <property type="match status" value="2"/>
</dbReference>
<dbReference type="CDD" id="cd16727">
    <property type="entry name" value="RING-HC_MIB1_rpt3"/>
    <property type="match status" value="1"/>
</dbReference>
<evidence type="ECO:0000256" key="1">
    <source>
        <dbReference type="ARBA" id="ARBA00000900"/>
    </source>
</evidence>
<evidence type="ECO:0000256" key="7">
    <source>
        <dbReference type="ARBA" id="ARBA00022723"/>
    </source>
</evidence>
<keyword evidence="14" id="KW-0175">Coiled coil</keyword>
<evidence type="ECO:0000256" key="8">
    <source>
        <dbReference type="ARBA" id="ARBA00022737"/>
    </source>
</evidence>
<dbReference type="EMBL" id="CACRXK020000063">
    <property type="protein sequence ID" value="CAB3977688.1"/>
    <property type="molecule type" value="Genomic_DNA"/>
</dbReference>
<evidence type="ECO:0000256" key="12">
    <source>
        <dbReference type="ARBA" id="ARBA00022976"/>
    </source>
</evidence>
<dbReference type="GO" id="GO:0016874">
    <property type="term" value="F:ligase activity"/>
    <property type="evidence" value="ECO:0007669"/>
    <property type="project" value="UniProtKB-KW"/>
</dbReference>
<dbReference type="Pfam" id="PF13920">
    <property type="entry name" value="zf-C3HC4_3"/>
    <property type="match status" value="3"/>
</dbReference>
<keyword evidence="5" id="KW-0963">Cytoplasm</keyword>
<dbReference type="Gene3D" id="1.25.40.20">
    <property type="entry name" value="Ankyrin repeat-containing domain"/>
    <property type="match status" value="4"/>
</dbReference>
<dbReference type="InterPro" id="IPR000433">
    <property type="entry name" value="Znf_ZZ"/>
</dbReference>
<evidence type="ECO:0000256" key="13">
    <source>
        <dbReference type="ARBA" id="ARBA00023043"/>
    </source>
</evidence>
<dbReference type="PROSITE" id="PS50088">
    <property type="entry name" value="ANK_REPEAT"/>
    <property type="match status" value="6"/>
</dbReference>
<keyword evidence="9" id="KW-0863">Zinc-finger</keyword>
<dbReference type="PANTHER" id="PTHR24202">
    <property type="entry name" value="E3 UBIQUITIN-PROTEIN LIGASE MIB2"/>
    <property type="match status" value="1"/>
</dbReference>
<dbReference type="Gene3D" id="2.30.30.40">
    <property type="entry name" value="SH3 Domains"/>
    <property type="match status" value="2"/>
</dbReference>
<accession>A0A6S7FF40</accession>
<evidence type="ECO:0000256" key="6">
    <source>
        <dbReference type="ARBA" id="ARBA00022679"/>
    </source>
</evidence>
<comment type="caution">
    <text evidence="16">The sequence shown here is derived from an EMBL/GenBank/DDBJ whole genome shotgun (WGS) entry which is preliminary data.</text>
</comment>
<evidence type="ECO:0000256" key="9">
    <source>
        <dbReference type="ARBA" id="ARBA00022771"/>
    </source>
</evidence>
<comment type="pathway">
    <text evidence="3">Protein modification; protein ubiquitination.</text>
</comment>
<keyword evidence="7" id="KW-0479">Metal-binding</keyword>
<keyword evidence="11" id="KW-0862">Zinc</keyword>
<dbReference type="SMART" id="SM00291">
    <property type="entry name" value="ZnF_ZZ"/>
    <property type="match status" value="1"/>
</dbReference>
<dbReference type="UniPathway" id="UPA00143"/>
<feature type="region of interest" description="Disordered" evidence="15">
    <location>
        <begin position="787"/>
        <end position="808"/>
    </location>
</feature>
<dbReference type="Gene3D" id="3.30.40.10">
    <property type="entry name" value="Zinc/RING finger domain, C3HC4 (zinc finger)"/>
    <property type="match status" value="3"/>
</dbReference>
<dbReference type="FunFam" id="3.30.60.90:FF:000005">
    <property type="entry name" value="Putative E3 ubiquitin-protein ligase mib1"/>
    <property type="match status" value="1"/>
</dbReference>
<dbReference type="GO" id="GO:0005737">
    <property type="term" value="C:cytoplasm"/>
    <property type="evidence" value="ECO:0007669"/>
    <property type="project" value="UniProtKB-SubCell"/>
</dbReference>
<keyword evidence="10" id="KW-0833">Ubl conjugation pathway</keyword>
<dbReference type="InterPro" id="IPR010606">
    <property type="entry name" value="Mib_Herc2"/>
</dbReference>
<evidence type="ECO:0000256" key="14">
    <source>
        <dbReference type="ARBA" id="ARBA00023054"/>
    </source>
</evidence>
<dbReference type="PROSITE" id="PS51416">
    <property type="entry name" value="MIB_HERC2"/>
    <property type="match status" value="2"/>
</dbReference>
<evidence type="ECO:0000313" key="17">
    <source>
        <dbReference type="Proteomes" id="UP001152795"/>
    </source>
</evidence>
<dbReference type="Pfam" id="PF00023">
    <property type="entry name" value="Ank"/>
    <property type="match status" value="1"/>
</dbReference>
<dbReference type="CDD" id="cd16725">
    <property type="entry name" value="RING-HC_MIB1_rpt2"/>
    <property type="match status" value="1"/>
</dbReference>
<dbReference type="CDD" id="cd02339">
    <property type="entry name" value="ZZ_Mind_bomb"/>
    <property type="match status" value="1"/>
</dbReference>
<dbReference type="GO" id="GO:0006897">
    <property type="term" value="P:endocytosis"/>
    <property type="evidence" value="ECO:0007669"/>
    <property type="project" value="TreeGrafter"/>
</dbReference>
<dbReference type="GO" id="GO:0007219">
    <property type="term" value="P:Notch signaling pathway"/>
    <property type="evidence" value="ECO:0007669"/>
    <property type="project" value="UniProtKB-KW"/>
</dbReference>
<dbReference type="Pfam" id="PF12796">
    <property type="entry name" value="Ank_2"/>
    <property type="match status" value="2"/>
</dbReference>
<evidence type="ECO:0000256" key="3">
    <source>
        <dbReference type="ARBA" id="ARBA00004906"/>
    </source>
</evidence>
<gene>
    <name evidence="16" type="ORF">PACLA_8A047659</name>
</gene>
<evidence type="ECO:0000256" key="5">
    <source>
        <dbReference type="ARBA" id="ARBA00022490"/>
    </source>
</evidence>
<dbReference type="InterPro" id="IPR042056">
    <property type="entry name" value="MIB1/2_ZZ"/>
</dbReference>
<keyword evidence="6" id="KW-0808">Transferase</keyword>
<dbReference type="Pfam" id="PF00569">
    <property type="entry name" value="ZZ"/>
    <property type="match status" value="1"/>
</dbReference>
<dbReference type="FunFam" id="2.30.30.40:FF:000054">
    <property type="entry name" value="Putative e3 ubiquitin-protein ligase mind-bomb"/>
    <property type="match status" value="1"/>
</dbReference>
<name>A0A6S7FF40_PARCT</name>
<comment type="catalytic activity">
    <reaction evidence="1">
        <text>S-ubiquitinyl-[E2 ubiquitin-conjugating enzyme]-L-cysteine + [acceptor protein]-L-lysine = [E2 ubiquitin-conjugating enzyme]-L-cysteine + N(6)-ubiquitinyl-[acceptor protein]-L-lysine.</text>
        <dbReference type="EC" id="2.3.2.27"/>
    </reaction>
</comment>
<evidence type="ECO:0000256" key="2">
    <source>
        <dbReference type="ARBA" id="ARBA00004496"/>
    </source>
</evidence>
<dbReference type="InterPro" id="IPR001841">
    <property type="entry name" value="Znf_RING"/>
</dbReference>
<evidence type="ECO:0000256" key="10">
    <source>
        <dbReference type="ARBA" id="ARBA00022786"/>
    </source>
</evidence>
<dbReference type="GO" id="GO:0016567">
    <property type="term" value="P:protein ubiquitination"/>
    <property type="evidence" value="ECO:0007669"/>
    <property type="project" value="UniProtKB-UniPathway"/>
</dbReference>
<dbReference type="SMART" id="SM00248">
    <property type="entry name" value="ANK"/>
    <property type="match status" value="8"/>
</dbReference>
<dbReference type="SUPFAM" id="SSF159034">
    <property type="entry name" value="Mib/herc2 domain-like"/>
    <property type="match status" value="2"/>
</dbReference>
<keyword evidence="16" id="KW-0436">Ligase</keyword>
<keyword evidence="12" id="KW-0914">Notch signaling pathway</keyword>
<dbReference type="SUPFAM" id="SSF48403">
    <property type="entry name" value="Ankyrin repeat"/>
    <property type="match status" value="1"/>
</dbReference>